<dbReference type="PROSITE" id="PS51257">
    <property type="entry name" value="PROKAR_LIPOPROTEIN"/>
    <property type="match status" value="1"/>
</dbReference>
<evidence type="ECO:0000256" key="2">
    <source>
        <dbReference type="SAM" id="SignalP"/>
    </source>
</evidence>
<evidence type="ECO:0000313" key="3">
    <source>
        <dbReference type="EMBL" id="QQM38926.1"/>
    </source>
</evidence>
<accession>A0A7T7I0S5</accession>
<sequence length="316" mass="33767">MRARTRQRTLRIGAAVALCAALAGCAEGQAAEPGPTASGPPPVTGVPTMLGVGSLVLPIEPYLFTDRQVARLFRARAVLTAVCMERFGHRWPVPTETAPDTGTLNPANTAHRYGITDARLAARYGYHPAPGTAPSRAKEKSTGPKPGPEEMLLLTGLRDDGTPAAEDERGRAVPAGGCQGEATAALSGDPEKIGNRELVGAINIGSYGDSQKDPRVVEVFRAWSRCMKRHGHQYADPTRAPGKAPEFTGPKATRAEIALAGTDVRCKRETNVIGVWSSVDAAYQRRAMDAKTRELAAVKQDIRRQVTNADRVLRTD</sequence>
<gene>
    <name evidence="3" type="ORF">JEQ17_05185</name>
</gene>
<proteinExistence type="predicted"/>
<organism evidence="3 4">
    <name type="scientific">Streptomyces liliifuscus</name>
    <dbReference type="NCBI Taxonomy" id="2797636"/>
    <lineage>
        <taxon>Bacteria</taxon>
        <taxon>Bacillati</taxon>
        <taxon>Actinomycetota</taxon>
        <taxon>Actinomycetes</taxon>
        <taxon>Kitasatosporales</taxon>
        <taxon>Streptomycetaceae</taxon>
        <taxon>Streptomyces</taxon>
    </lineage>
</organism>
<feature type="chain" id="PRO_5032317477" description="Lipoprotein" evidence="2">
    <location>
        <begin position="31"/>
        <end position="316"/>
    </location>
</feature>
<evidence type="ECO:0008006" key="5">
    <source>
        <dbReference type="Google" id="ProtNLM"/>
    </source>
</evidence>
<evidence type="ECO:0000313" key="4">
    <source>
        <dbReference type="Proteomes" id="UP000595636"/>
    </source>
</evidence>
<evidence type="ECO:0000256" key="1">
    <source>
        <dbReference type="SAM" id="MobiDB-lite"/>
    </source>
</evidence>
<dbReference type="AlphaFoldDB" id="A0A7T7I0S5"/>
<feature type="region of interest" description="Disordered" evidence="1">
    <location>
        <begin position="161"/>
        <end position="188"/>
    </location>
</feature>
<dbReference type="KEGG" id="slf:JEQ17_05185"/>
<keyword evidence="4" id="KW-1185">Reference proteome</keyword>
<keyword evidence="2" id="KW-0732">Signal</keyword>
<dbReference type="Proteomes" id="UP000595636">
    <property type="component" value="Chromosome"/>
</dbReference>
<feature type="compositionally biased region" description="Basic and acidic residues" evidence="1">
    <location>
        <begin position="161"/>
        <end position="171"/>
    </location>
</feature>
<dbReference type="EMBL" id="CP066831">
    <property type="protein sequence ID" value="QQM38926.1"/>
    <property type="molecule type" value="Genomic_DNA"/>
</dbReference>
<feature type="region of interest" description="Disordered" evidence="1">
    <location>
        <begin position="127"/>
        <end position="149"/>
    </location>
</feature>
<dbReference type="RefSeq" id="WP_200394088.1">
    <property type="nucleotide sequence ID" value="NZ_CP066831.1"/>
</dbReference>
<name>A0A7T7I0S5_9ACTN</name>
<feature type="signal peptide" evidence="2">
    <location>
        <begin position="1"/>
        <end position="30"/>
    </location>
</feature>
<reference evidence="3 4" key="1">
    <citation type="submission" date="2020-12" db="EMBL/GenBank/DDBJ databases">
        <title>A novel species.</title>
        <authorList>
            <person name="Li K."/>
        </authorList>
    </citation>
    <scope>NUCLEOTIDE SEQUENCE [LARGE SCALE GENOMIC DNA]</scope>
    <source>
        <strain evidence="3 4">ZYC-3</strain>
    </source>
</reference>
<protein>
    <recommendedName>
        <fullName evidence="5">Lipoprotein</fullName>
    </recommendedName>
</protein>